<dbReference type="PANTHER" id="PTHR31250">
    <property type="entry name" value="IQ DOMAIN-CONTAINING PROTEIN IQM3"/>
    <property type="match status" value="1"/>
</dbReference>
<evidence type="ECO:0000256" key="1">
    <source>
        <dbReference type="ARBA" id="ARBA00004123"/>
    </source>
</evidence>
<proteinExistence type="predicted"/>
<organism evidence="5 6">
    <name type="scientific">Actinidia rufa</name>
    <dbReference type="NCBI Taxonomy" id="165716"/>
    <lineage>
        <taxon>Eukaryota</taxon>
        <taxon>Viridiplantae</taxon>
        <taxon>Streptophyta</taxon>
        <taxon>Embryophyta</taxon>
        <taxon>Tracheophyta</taxon>
        <taxon>Spermatophyta</taxon>
        <taxon>Magnoliopsida</taxon>
        <taxon>eudicotyledons</taxon>
        <taxon>Gunneridae</taxon>
        <taxon>Pentapetalae</taxon>
        <taxon>asterids</taxon>
        <taxon>Ericales</taxon>
        <taxon>Actinidiaceae</taxon>
        <taxon>Actinidia</taxon>
    </lineage>
</organism>
<gene>
    <name evidence="5" type="ORF">Acr_20g0005550</name>
</gene>
<accession>A0A7J0GD66</accession>
<keyword evidence="3" id="KW-0963">Cytoplasm</keyword>
<keyword evidence="4" id="KW-0539">Nucleus</keyword>
<keyword evidence="6" id="KW-1185">Reference proteome</keyword>
<dbReference type="GO" id="GO:0005737">
    <property type="term" value="C:cytoplasm"/>
    <property type="evidence" value="ECO:0007669"/>
    <property type="project" value="UniProtKB-SubCell"/>
</dbReference>
<dbReference type="AlphaFoldDB" id="A0A7J0GD66"/>
<dbReference type="OrthoDB" id="7344096at2759"/>
<dbReference type="InterPro" id="IPR044159">
    <property type="entry name" value="IQM"/>
</dbReference>
<dbReference type="GO" id="GO:0005634">
    <property type="term" value="C:nucleus"/>
    <property type="evidence" value="ECO:0007669"/>
    <property type="project" value="UniProtKB-SubCell"/>
</dbReference>
<evidence type="ECO:0000256" key="3">
    <source>
        <dbReference type="ARBA" id="ARBA00022490"/>
    </source>
</evidence>
<comment type="caution">
    <text evidence="5">The sequence shown here is derived from an EMBL/GenBank/DDBJ whole genome shotgun (WGS) entry which is preliminary data.</text>
</comment>
<evidence type="ECO:0000313" key="5">
    <source>
        <dbReference type="EMBL" id="GFZ08747.1"/>
    </source>
</evidence>
<evidence type="ECO:0000256" key="2">
    <source>
        <dbReference type="ARBA" id="ARBA00004496"/>
    </source>
</evidence>
<protein>
    <submittedName>
        <fullName evidence="5">Uncharacterized protein</fullName>
    </submittedName>
</protein>
<evidence type="ECO:0000313" key="6">
    <source>
        <dbReference type="Proteomes" id="UP000585474"/>
    </source>
</evidence>
<dbReference type="EMBL" id="BJWL01000020">
    <property type="protein sequence ID" value="GFZ08747.1"/>
    <property type="molecule type" value="Genomic_DNA"/>
</dbReference>
<evidence type="ECO:0000256" key="4">
    <source>
        <dbReference type="ARBA" id="ARBA00023242"/>
    </source>
</evidence>
<reference evidence="5 6" key="1">
    <citation type="submission" date="2019-07" db="EMBL/GenBank/DDBJ databases">
        <title>De Novo Assembly of kiwifruit Actinidia rufa.</title>
        <authorList>
            <person name="Sugita-Konishi S."/>
            <person name="Sato K."/>
            <person name="Mori E."/>
            <person name="Abe Y."/>
            <person name="Kisaki G."/>
            <person name="Hamano K."/>
            <person name="Suezawa K."/>
            <person name="Otani M."/>
            <person name="Fukuda T."/>
            <person name="Manabe T."/>
            <person name="Gomi K."/>
            <person name="Tabuchi M."/>
            <person name="Akimitsu K."/>
            <person name="Kataoka I."/>
        </authorList>
    </citation>
    <scope>NUCLEOTIDE SEQUENCE [LARGE SCALE GENOMIC DNA]</scope>
    <source>
        <strain evidence="6">cv. Fuchu</strain>
    </source>
</reference>
<dbReference type="Proteomes" id="UP000585474">
    <property type="component" value="Unassembled WGS sequence"/>
</dbReference>
<dbReference type="PANTHER" id="PTHR31250:SF10">
    <property type="entry name" value="IQ DOMAIN-CONTAINING PROTEIN IQM3"/>
    <property type="match status" value="1"/>
</dbReference>
<comment type="subcellular location">
    <subcellularLocation>
        <location evidence="2">Cytoplasm</location>
    </subcellularLocation>
    <subcellularLocation>
        <location evidence="1">Nucleus</location>
    </subcellularLocation>
</comment>
<name>A0A7J0GD66_9ERIC</name>
<sequence length="115" mass="12426">MGSPSHWFCLAGQVFKCPRADVPKTAILRRINSKRAASSYQLGKQLSRKWSTGTGPRIGCVANYPVELRLQALELVNLSPPTPPAPSSYRLMAGLTSPTPPPVSDLYTGQLSFAV</sequence>